<reference evidence="1 2" key="1">
    <citation type="submission" date="2017-03" db="EMBL/GenBank/DDBJ databases">
        <title>An alternative strategy for trypanosome survival in the mammalian bloodstream revealed through genome and transcriptome analysis of the ubiquitous bovine parasite Trypanosoma (Megatrypanum) theileri.</title>
        <authorList>
            <person name="Kelly S."/>
            <person name="Ivens A."/>
            <person name="Mott A."/>
            <person name="O'Neill E."/>
            <person name="Emms D."/>
            <person name="Macleod O."/>
            <person name="Voorheis P."/>
            <person name="Matthews J."/>
            <person name="Matthews K."/>
            <person name="Carrington M."/>
        </authorList>
    </citation>
    <scope>NUCLEOTIDE SEQUENCE [LARGE SCALE GENOMIC DNA]</scope>
    <source>
        <strain evidence="1">Edinburgh</strain>
    </source>
</reference>
<dbReference type="RefSeq" id="XP_028887434.1">
    <property type="nucleotide sequence ID" value="XM_029020926.1"/>
</dbReference>
<sequence length="426" mass="45647">MEESTFLPDISFSRTINNSSRPHTQSKKIGTGKKRHNVVVFPYYRDHLACDPQNSFCVYGNYEFRWGDPIAEAEENIYSLIDDMIVAAQRAFDEAQVFWKKLPSSVQRAHILRNVNTLTSASVSPTPHFNASPLQHTPTHTHTDAATFTALLRHTKRKSVDLSISHIAVNTSAATTVNINANTSAVLAGSRGGGAGGSVSVRPTTAIARVLRREEEEEAIVRELTPQWIPPMNHTKCRIVLDIVASRKTLGDSPHSSEPYRLGQMAFKYAYTKYAAEVMTMFVGISDSAVTLVGRDILYPYRVTGGGGGGAGITGAAGGGAKTLVSPEPPNISGPSRAAGTRGAGNTRAEAAAMAAALSYAGAMNTTMSISSAAPIAMAPNLEQLLPNTIPAPRMVMAPPVNTEKVDNVRLVVCFPLVDTELDDVL</sequence>
<keyword evidence="2" id="KW-1185">Reference proteome</keyword>
<comment type="caution">
    <text evidence="1">The sequence shown here is derived from an EMBL/GenBank/DDBJ whole genome shotgun (WGS) entry which is preliminary data.</text>
</comment>
<organism evidence="1 2">
    <name type="scientific">Trypanosoma theileri</name>
    <dbReference type="NCBI Taxonomy" id="67003"/>
    <lineage>
        <taxon>Eukaryota</taxon>
        <taxon>Discoba</taxon>
        <taxon>Euglenozoa</taxon>
        <taxon>Kinetoplastea</taxon>
        <taxon>Metakinetoplastina</taxon>
        <taxon>Trypanosomatida</taxon>
        <taxon>Trypanosomatidae</taxon>
        <taxon>Trypanosoma</taxon>
    </lineage>
</organism>
<name>A0A1X0P912_9TRYP</name>
<gene>
    <name evidence="1" type="ORF">TM35_000012450</name>
</gene>
<evidence type="ECO:0000313" key="2">
    <source>
        <dbReference type="Proteomes" id="UP000192257"/>
    </source>
</evidence>
<dbReference type="AlphaFoldDB" id="A0A1X0P912"/>
<dbReference type="VEuPathDB" id="TriTrypDB:TM35_000012450"/>
<accession>A0A1X0P912</accession>
<protein>
    <submittedName>
        <fullName evidence="1">Uncharacterized protein</fullName>
    </submittedName>
</protein>
<evidence type="ECO:0000313" key="1">
    <source>
        <dbReference type="EMBL" id="ORC93368.1"/>
    </source>
</evidence>
<proteinExistence type="predicted"/>
<dbReference type="GeneID" id="39980706"/>
<dbReference type="OrthoDB" id="273730at2759"/>
<dbReference type="Proteomes" id="UP000192257">
    <property type="component" value="Unassembled WGS sequence"/>
</dbReference>
<dbReference type="EMBL" id="NBCO01000001">
    <property type="protein sequence ID" value="ORC93368.1"/>
    <property type="molecule type" value="Genomic_DNA"/>
</dbReference>